<evidence type="ECO:0000256" key="6">
    <source>
        <dbReference type="ARBA" id="ARBA00022698"/>
    </source>
</evidence>
<dbReference type="InterPro" id="IPR022281">
    <property type="entry name" value="ATP-dep_Prtase_HsIV_su"/>
</dbReference>
<keyword evidence="5 14" id="KW-0645">Protease</keyword>
<dbReference type="PANTHER" id="PTHR32194:SF0">
    <property type="entry name" value="ATP-DEPENDENT PROTEASE SUBUNIT HSLV"/>
    <property type="match status" value="1"/>
</dbReference>
<keyword evidence="6 14" id="KW-0888">Threonine protease</keyword>
<dbReference type="SUPFAM" id="SSF56235">
    <property type="entry name" value="N-terminal nucleophile aminohydrolases (Ntn hydrolases)"/>
    <property type="match status" value="1"/>
</dbReference>
<evidence type="ECO:0000256" key="1">
    <source>
        <dbReference type="ARBA" id="ARBA00004496"/>
    </source>
</evidence>
<dbReference type="CDD" id="cd01913">
    <property type="entry name" value="protease_HslV"/>
    <property type="match status" value="1"/>
</dbReference>
<dbReference type="InterPro" id="IPR023333">
    <property type="entry name" value="Proteasome_suB-type"/>
</dbReference>
<gene>
    <name evidence="14 15" type="primary">hslV</name>
    <name evidence="15" type="ORF">HYX28_04550</name>
</gene>
<feature type="binding site" evidence="14">
    <location>
        <position position="165"/>
    </location>
    <ligand>
        <name>Na(+)</name>
        <dbReference type="ChEBI" id="CHEBI:29101"/>
    </ligand>
</feature>
<dbReference type="Proteomes" id="UP000779809">
    <property type="component" value="Unassembled WGS sequence"/>
</dbReference>
<feature type="binding site" evidence="14">
    <location>
        <position position="168"/>
    </location>
    <ligand>
        <name>Na(+)</name>
        <dbReference type="ChEBI" id="CHEBI:29101"/>
    </ligand>
</feature>
<dbReference type="NCBIfam" id="NF003964">
    <property type="entry name" value="PRK05456.1"/>
    <property type="match status" value="1"/>
</dbReference>
<evidence type="ECO:0000256" key="5">
    <source>
        <dbReference type="ARBA" id="ARBA00022670"/>
    </source>
</evidence>
<dbReference type="EMBL" id="JACPNR010000006">
    <property type="protein sequence ID" value="MBI2678027.1"/>
    <property type="molecule type" value="Genomic_DNA"/>
</dbReference>
<dbReference type="FunFam" id="3.60.20.10:FF:000002">
    <property type="entry name" value="ATP-dependent protease subunit HslV"/>
    <property type="match status" value="1"/>
</dbReference>
<dbReference type="AlphaFoldDB" id="A0A932EP51"/>
<dbReference type="InterPro" id="IPR029055">
    <property type="entry name" value="Ntn_hydrolases_N"/>
</dbReference>
<keyword evidence="9 14" id="KW-0915">Sodium</keyword>
<evidence type="ECO:0000256" key="10">
    <source>
        <dbReference type="ARBA" id="ARBA00052385"/>
    </source>
</evidence>
<comment type="similarity">
    <text evidence="2 14">Belongs to the peptidase T1B family. HslV subfamily.</text>
</comment>
<comment type="caution">
    <text evidence="15">The sequence shown here is derived from an EMBL/GenBank/DDBJ whole genome shotgun (WGS) entry which is preliminary data.</text>
</comment>
<evidence type="ECO:0000256" key="2">
    <source>
        <dbReference type="ARBA" id="ARBA00006053"/>
    </source>
</evidence>
<evidence type="ECO:0000256" key="14">
    <source>
        <dbReference type="HAMAP-Rule" id="MF_00248"/>
    </source>
</evidence>
<dbReference type="PANTHER" id="PTHR32194">
    <property type="entry name" value="METALLOPROTEASE TLDD"/>
    <property type="match status" value="1"/>
</dbReference>
<dbReference type="Pfam" id="PF00227">
    <property type="entry name" value="Proteasome"/>
    <property type="match status" value="1"/>
</dbReference>
<keyword evidence="8 14" id="KW-0378">Hydrolase</keyword>
<organism evidence="15 16">
    <name type="scientific">Candidatus Korobacter versatilis</name>
    <dbReference type="NCBI Taxonomy" id="658062"/>
    <lineage>
        <taxon>Bacteria</taxon>
        <taxon>Pseudomonadati</taxon>
        <taxon>Acidobacteriota</taxon>
        <taxon>Terriglobia</taxon>
        <taxon>Terriglobales</taxon>
        <taxon>Candidatus Korobacteraceae</taxon>
        <taxon>Candidatus Korobacter</taxon>
    </lineage>
</organism>
<evidence type="ECO:0000256" key="11">
    <source>
        <dbReference type="ARBA" id="ARBA00064434"/>
    </source>
</evidence>
<evidence type="ECO:0000256" key="12">
    <source>
        <dbReference type="ARBA" id="ARBA00066335"/>
    </source>
</evidence>
<accession>A0A932EP51</accession>
<evidence type="ECO:0000313" key="16">
    <source>
        <dbReference type="Proteomes" id="UP000779809"/>
    </source>
</evidence>
<dbReference type="InterPro" id="IPR001353">
    <property type="entry name" value="Proteasome_sua/b"/>
</dbReference>
<comment type="function">
    <text evidence="14">Protease subunit of a proteasome-like degradation complex believed to be a general protein degrading machinery.</text>
</comment>
<dbReference type="GO" id="GO:0046872">
    <property type="term" value="F:metal ion binding"/>
    <property type="evidence" value="ECO:0007669"/>
    <property type="project" value="UniProtKB-KW"/>
</dbReference>
<dbReference type="GO" id="GO:0051603">
    <property type="term" value="P:proteolysis involved in protein catabolic process"/>
    <property type="evidence" value="ECO:0007669"/>
    <property type="project" value="InterPro"/>
</dbReference>
<dbReference type="HAMAP" id="MF_00248">
    <property type="entry name" value="HslV"/>
    <property type="match status" value="1"/>
</dbReference>
<keyword evidence="4 14" id="KW-0021">Allosteric enzyme</keyword>
<dbReference type="GO" id="GO:0004298">
    <property type="term" value="F:threonine-type endopeptidase activity"/>
    <property type="evidence" value="ECO:0007669"/>
    <property type="project" value="UniProtKB-KW"/>
</dbReference>
<comment type="activity regulation">
    <text evidence="14">Allosterically activated by HslU binding.</text>
</comment>
<keyword evidence="3 14" id="KW-0963">Cytoplasm</keyword>
<sequence length="180" mass="19464">MTTNRLFRSTTVLAVRRNGGVVMAADGQVTLGDSVVKHSAKKIRRLHNDKILAGFAGSTADAFSLFARFEAKLDQYNGNLGRAAVELAKDWRTDKVLRHLEALLLVADKEQMYLISGQGDVIEPDSSASAIGSGGQYALAAARALIDNTELPARKIAEEAMRIAGKICIYTNDTLTVEEL</sequence>
<name>A0A932EP51_9BACT</name>
<dbReference type="EC" id="3.4.25.2" evidence="12 14"/>
<evidence type="ECO:0000256" key="7">
    <source>
        <dbReference type="ARBA" id="ARBA00022723"/>
    </source>
</evidence>
<dbReference type="PIRSF" id="PIRSF039093">
    <property type="entry name" value="HslV"/>
    <property type="match status" value="1"/>
</dbReference>
<evidence type="ECO:0000256" key="4">
    <source>
        <dbReference type="ARBA" id="ARBA00022533"/>
    </source>
</evidence>
<dbReference type="GO" id="GO:0005839">
    <property type="term" value="C:proteasome core complex"/>
    <property type="evidence" value="ECO:0007669"/>
    <property type="project" value="InterPro"/>
</dbReference>
<proteinExistence type="inferred from homology"/>
<feature type="binding site" evidence="14">
    <location>
        <position position="171"/>
    </location>
    <ligand>
        <name>Na(+)</name>
        <dbReference type="ChEBI" id="CHEBI:29101"/>
    </ligand>
</feature>
<keyword evidence="7 14" id="KW-0479">Metal-binding</keyword>
<reference evidence="15" key="1">
    <citation type="submission" date="2020-07" db="EMBL/GenBank/DDBJ databases">
        <title>Huge and variable diversity of episymbiotic CPR bacteria and DPANN archaea in groundwater ecosystems.</title>
        <authorList>
            <person name="He C.Y."/>
            <person name="Keren R."/>
            <person name="Whittaker M."/>
            <person name="Farag I.F."/>
            <person name="Doudna J."/>
            <person name="Cate J.H.D."/>
            <person name="Banfield J.F."/>
        </authorList>
    </citation>
    <scope>NUCLEOTIDE SEQUENCE</scope>
    <source>
        <strain evidence="15">NC_groundwater_580_Pr5_B-0.1um_64_19</strain>
    </source>
</reference>
<evidence type="ECO:0000313" key="15">
    <source>
        <dbReference type="EMBL" id="MBI2678027.1"/>
    </source>
</evidence>
<evidence type="ECO:0000256" key="3">
    <source>
        <dbReference type="ARBA" id="ARBA00022490"/>
    </source>
</evidence>
<comment type="catalytic activity">
    <reaction evidence="10 14">
        <text>ATP-dependent cleavage of peptide bonds with broad specificity.</text>
        <dbReference type="EC" id="3.4.25.2"/>
    </reaction>
</comment>
<dbReference type="Gene3D" id="3.60.20.10">
    <property type="entry name" value="Glutamine Phosphoribosylpyrophosphate, subunit 1, domain 1"/>
    <property type="match status" value="1"/>
</dbReference>
<protein>
    <recommendedName>
        <fullName evidence="13 14">ATP-dependent protease subunit HslV</fullName>
        <ecNumber evidence="12 14">3.4.25.2</ecNumber>
    </recommendedName>
</protein>
<feature type="active site" evidence="14">
    <location>
        <position position="10"/>
    </location>
</feature>
<evidence type="ECO:0000256" key="13">
    <source>
        <dbReference type="ARBA" id="ARBA00074399"/>
    </source>
</evidence>
<dbReference type="PROSITE" id="PS51476">
    <property type="entry name" value="PROTEASOME_BETA_2"/>
    <property type="match status" value="1"/>
</dbReference>
<comment type="subcellular location">
    <subcellularLocation>
        <location evidence="1 14">Cytoplasm</location>
    </subcellularLocation>
</comment>
<dbReference type="GO" id="GO:0009376">
    <property type="term" value="C:HslUV protease complex"/>
    <property type="evidence" value="ECO:0007669"/>
    <property type="project" value="UniProtKB-UniRule"/>
</dbReference>
<evidence type="ECO:0000256" key="8">
    <source>
        <dbReference type="ARBA" id="ARBA00022801"/>
    </source>
</evidence>
<evidence type="ECO:0000256" key="9">
    <source>
        <dbReference type="ARBA" id="ARBA00023053"/>
    </source>
</evidence>
<comment type="subunit">
    <text evidence="11 14">A double ring-shaped homohexamer of HslV is capped on each side by a ring-shaped HslU homohexamer. The assembly of the HslU/HslV complex is dependent on binding of ATP.</text>
</comment>
<dbReference type="NCBIfam" id="TIGR03692">
    <property type="entry name" value="ATP_dep_HslV"/>
    <property type="match status" value="1"/>
</dbReference>